<proteinExistence type="predicted"/>
<evidence type="ECO:0000313" key="1">
    <source>
        <dbReference type="EMBL" id="KAL3955224.1"/>
    </source>
</evidence>
<protein>
    <submittedName>
        <fullName evidence="1">Uncharacterized protein</fullName>
    </submittedName>
</protein>
<gene>
    <name evidence="1" type="ORF">ACCO45_010787</name>
</gene>
<accession>A0ACC4DH81</accession>
<name>A0ACC4DH81_PURLI</name>
<comment type="caution">
    <text evidence="1">The sequence shown here is derived from an EMBL/GenBank/DDBJ whole genome shotgun (WGS) entry which is preliminary data.</text>
</comment>
<keyword evidence="2" id="KW-1185">Reference proteome</keyword>
<dbReference type="Proteomes" id="UP001638806">
    <property type="component" value="Unassembled WGS sequence"/>
</dbReference>
<dbReference type="EMBL" id="JBGNUJ010000010">
    <property type="protein sequence ID" value="KAL3955224.1"/>
    <property type="molecule type" value="Genomic_DNA"/>
</dbReference>
<evidence type="ECO:0000313" key="2">
    <source>
        <dbReference type="Proteomes" id="UP001638806"/>
    </source>
</evidence>
<organism evidence="1 2">
    <name type="scientific">Purpureocillium lilacinum</name>
    <name type="common">Paecilomyces lilacinus</name>
    <dbReference type="NCBI Taxonomy" id="33203"/>
    <lineage>
        <taxon>Eukaryota</taxon>
        <taxon>Fungi</taxon>
        <taxon>Dikarya</taxon>
        <taxon>Ascomycota</taxon>
        <taxon>Pezizomycotina</taxon>
        <taxon>Sordariomycetes</taxon>
        <taxon>Hypocreomycetidae</taxon>
        <taxon>Hypocreales</taxon>
        <taxon>Ophiocordycipitaceae</taxon>
        <taxon>Purpureocillium</taxon>
    </lineage>
</organism>
<reference evidence="1" key="1">
    <citation type="submission" date="2024-12" db="EMBL/GenBank/DDBJ databases">
        <title>Comparative genomics and development of molecular markers within Purpureocillium lilacinum and among Purpureocillium species.</title>
        <authorList>
            <person name="Yeh Z.-Y."/>
            <person name="Ni N.-T."/>
            <person name="Lo P.-H."/>
            <person name="Mushyakhwo K."/>
            <person name="Lin C.-F."/>
            <person name="Nai Y.-S."/>
        </authorList>
    </citation>
    <scope>NUCLEOTIDE SEQUENCE</scope>
    <source>
        <strain evidence="1">NCHU-NPUST-175</strain>
    </source>
</reference>
<sequence length="188" mass="20716">MAEDVSAFIKDHGLTDTTIIGHSMGAKTAMTLALRSPDAVANIVAVDNAPVDAALRNDFAHYIRGMEKIQSAGITRQAEADQILQKYEESLPIRQFLLGNLYRPPGGNFSSSASHSTFSHDPGERRFQKPALFVRGTKSTYVPDDVLPAIGQFFPLFRVADIDAGHWLISEQPEAFRQAVVDFLRDVE</sequence>